<evidence type="ECO:0000313" key="8">
    <source>
        <dbReference type="Proteomes" id="UP000290289"/>
    </source>
</evidence>
<name>A0A498JP17_MALDO</name>
<evidence type="ECO:0000256" key="3">
    <source>
        <dbReference type="ARBA" id="ARBA00022471"/>
    </source>
</evidence>
<gene>
    <name evidence="7" type="ORF">DVH24_009628</name>
</gene>
<dbReference type="GO" id="GO:0005576">
    <property type="term" value="C:extracellular region"/>
    <property type="evidence" value="ECO:0007669"/>
    <property type="project" value="UniProtKB-SubCell"/>
</dbReference>
<keyword evidence="4 6" id="KW-0964">Secreted</keyword>
<dbReference type="PANTHER" id="PTHR31232">
    <property type="match status" value="1"/>
</dbReference>
<keyword evidence="3 6" id="KW-0713">Self-incompatibility</keyword>
<feature type="signal peptide" evidence="6">
    <location>
        <begin position="1"/>
        <end position="22"/>
    </location>
</feature>
<comment type="subcellular location">
    <subcellularLocation>
        <location evidence="1 6">Secreted</location>
    </subcellularLocation>
</comment>
<sequence length="90" mass="10159">MAARTISIIFAMLVLGCHSVSAAIFGNIHIDVENRVLPKADVELHCKSKKDDLGNHVIPPSGAYDFTFHDNLWDTTLFYCNVQWRRLDGK</sequence>
<proteinExistence type="inferred from homology"/>
<evidence type="ECO:0000256" key="2">
    <source>
        <dbReference type="ARBA" id="ARBA00005581"/>
    </source>
</evidence>
<evidence type="ECO:0000256" key="4">
    <source>
        <dbReference type="ARBA" id="ARBA00022525"/>
    </source>
</evidence>
<dbReference type="GO" id="GO:0060320">
    <property type="term" value="P:rejection of self pollen"/>
    <property type="evidence" value="ECO:0007669"/>
    <property type="project" value="UniProtKB-KW"/>
</dbReference>
<comment type="similarity">
    <text evidence="2 6">Belongs to the plant self-incompatibility (S1) protein family.</text>
</comment>
<evidence type="ECO:0000256" key="6">
    <source>
        <dbReference type="RuleBase" id="RU367044"/>
    </source>
</evidence>
<evidence type="ECO:0000313" key="7">
    <source>
        <dbReference type="EMBL" id="RXH96786.1"/>
    </source>
</evidence>
<dbReference type="InterPro" id="IPR010264">
    <property type="entry name" value="Self-incomp_S1"/>
</dbReference>
<organism evidence="7 8">
    <name type="scientific">Malus domestica</name>
    <name type="common">Apple</name>
    <name type="synonym">Pyrus malus</name>
    <dbReference type="NCBI Taxonomy" id="3750"/>
    <lineage>
        <taxon>Eukaryota</taxon>
        <taxon>Viridiplantae</taxon>
        <taxon>Streptophyta</taxon>
        <taxon>Embryophyta</taxon>
        <taxon>Tracheophyta</taxon>
        <taxon>Spermatophyta</taxon>
        <taxon>Magnoliopsida</taxon>
        <taxon>eudicotyledons</taxon>
        <taxon>Gunneridae</taxon>
        <taxon>Pentapetalae</taxon>
        <taxon>rosids</taxon>
        <taxon>fabids</taxon>
        <taxon>Rosales</taxon>
        <taxon>Rosaceae</taxon>
        <taxon>Amygdaloideae</taxon>
        <taxon>Maleae</taxon>
        <taxon>Malus</taxon>
    </lineage>
</organism>
<evidence type="ECO:0000256" key="5">
    <source>
        <dbReference type="ARBA" id="ARBA00022729"/>
    </source>
</evidence>
<feature type="chain" id="PRO_5025091603" description="S-protein homolog" evidence="6">
    <location>
        <begin position="23"/>
        <end position="90"/>
    </location>
</feature>
<dbReference type="Proteomes" id="UP000290289">
    <property type="component" value="Chromosome 6"/>
</dbReference>
<dbReference type="PANTHER" id="PTHR31232:SF149">
    <property type="entry name" value="S-PROTEIN HOMOLOG"/>
    <property type="match status" value="1"/>
</dbReference>
<dbReference type="AlphaFoldDB" id="A0A498JP17"/>
<dbReference type="EMBL" id="RDQH01000332">
    <property type="protein sequence ID" value="RXH96786.1"/>
    <property type="molecule type" value="Genomic_DNA"/>
</dbReference>
<protein>
    <recommendedName>
        <fullName evidence="6">S-protein homolog</fullName>
    </recommendedName>
</protein>
<dbReference type="Pfam" id="PF05938">
    <property type="entry name" value="Self-incomp_S1"/>
    <property type="match status" value="1"/>
</dbReference>
<keyword evidence="5 6" id="KW-0732">Signal</keyword>
<keyword evidence="8" id="KW-1185">Reference proteome</keyword>
<reference evidence="7 8" key="1">
    <citation type="submission" date="2018-10" db="EMBL/GenBank/DDBJ databases">
        <title>A high-quality apple genome assembly.</title>
        <authorList>
            <person name="Hu J."/>
        </authorList>
    </citation>
    <scope>NUCLEOTIDE SEQUENCE [LARGE SCALE GENOMIC DNA]</scope>
    <source>
        <strain evidence="8">cv. HFTH1</strain>
        <tissue evidence="7">Young leaf</tissue>
    </source>
</reference>
<comment type="caution">
    <text evidence="7">The sequence shown here is derived from an EMBL/GenBank/DDBJ whole genome shotgun (WGS) entry which is preliminary data.</text>
</comment>
<accession>A0A498JP17</accession>
<evidence type="ECO:0000256" key="1">
    <source>
        <dbReference type="ARBA" id="ARBA00004613"/>
    </source>
</evidence>
<dbReference type="STRING" id="3750.A0A498JP17"/>
<dbReference type="PROSITE" id="PS51257">
    <property type="entry name" value="PROKAR_LIPOPROTEIN"/>
    <property type="match status" value="1"/>
</dbReference>